<evidence type="ECO:0000256" key="3">
    <source>
        <dbReference type="ARBA" id="ARBA00022475"/>
    </source>
</evidence>
<evidence type="ECO:0000256" key="2">
    <source>
        <dbReference type="ARBA" id="ARBA00022448"/>
    </source>
</evidence>
<keyword evidence="6 7" id="KW-0472">Membrane</keyword>
<dbReference type="HOGENOM" id="CLU_036879_0_0_9"/>
<dbReference type="Proteomes" id="UP000007969">
    <property type="component" value="Chromosome"/>
</dbReference>
<feature type="transmembrane region" description="Helical" evidence="7">
    <location>
        <begin position="282"/>
        <end position="308"/>
    </location>
</feature>
<name>B9E0I0_CLOK1</name>
<dbReference type="PANTHER" id="PTHR43163:SF6">
    <property type="entry name" value="DIPEPTIDE TRANSPORT SYSTEM PERMEASE PROTEIN DPPB-RELATED"/>
    <property type="match status" value="1"/>
</dbReference>
<dbReference type="InterPro" id="IPR000515">
    <property type="entry name" value="MetI-like"/>
</dbReference>
<evidence type="ECO:0000256" key="6">
    <source>
        <dbReference type="ARBA" id="ARBA00023136"/>
    </source>
</evidence>
<dbReference type="KEGG" id="ckr:CKR_0954"/>
<dbReference type="GO" id="GO:0071916">
    <property type="term" value="F:dipeptide transmembrane transporter activity"/>
    <property type="evidence" value="ECO:0007669"/>
    <property type="project" value="TreeGrafter"/>
</dbReference>
<feature type="transmembrane region" description="Helical" evidence="7">
    <location>
        <begin position="178"/>
        <end position="198"/>
    </location>
</feature>
<evidence type="ECO:0000256" key="4">
    <source>
        <dbReference type="ARBA" id="ARBA00022692"/>
    </source>
</evidence>
<keyword evidence="5 7" id="KW-1133">Transmembrane helix</keyword>
<evidence type="ECO:0000259" key="8">
    <source>
        <dbReference type="PROSITE" id="PS50928"/>
    </source>
</evidence>
<dbReference type="EMBL" id="AP009049">
    <property type="protein sequence ID" value="BAH06005.1"/>
    <property type="molecule type" value="Genomic_DNA"/>
</dbReference>
<dbReference type="Gene3D" id="1.10.3720.10">
    <property type="entry name" value="MetI-like"/>
    <property type="match status" value="1"/>
</dbReference>
<dbReference type="Pfam" id="PF19300">
    <property type="entry name" value="BPD_transp_1_N"/>
    <property type="match status" value="1"/>
</dbReference>
<reference evidence="10" key="1">
    <citation type="submission" date="2005-09" db="EMBL/GenBank/DDBJ databases">
        <title>Complete genome sequence of Clostridium kluyveri and comparative genomics of Clostridia species.</title>
        <authorList>
            <person name="Inui M."/>
            <person name="Nonaka H."/>
            <person name="Shinoda Y."/>
            <person name="Ikenaga Y."/>
            <person name="Abe M."/>
            <person name="Naito K."/>
            <person name="Vertes A.A."/>
            <person name="Yukawa H."/>
        </authorList>
    </citation>
    <scope>NUCLEOTIDE SEQUENCE [LARGE SCALE GENOMIC DNA]</scope>
    <source>
        <strain evidence="10">NBRC 12016</strain>
    </source>
</reference>
<protein>
    <recommendedName>
        <fullName evidence="8">ABC transmembrane type-1 domain-containing protein</fullName>
    </recommendedName>
</protein>
<comment type="subcellular location">
    <subcellularLocation>
        <location evidence="1 7">Cell membrane</location>
        <topology evidence="1 7">Multi-pass membrane protein</topology>
    </subcellularLocation>
</comment>
<keyword evidence="4 7" id="KW-0812">Transmembrane</keyword>
<dbReference type="SUPFAM" id="SSF161098">
    <property type="entry name" value="MetI-like"/>
    <property type="match status" value="1"/>
</dbReference>
<feature type="domain" description="ABC transmembrane type-1" evidence="8">
    <location>
        <begin position="99"/>
        <end position="301"/>
    </location>
</feature>
<dbReference type="AlphaFoldDB" id="B9E0I0"/>
<evidence type="ECO:0000256" key="1">
    <source>
        <dbReference type="ARBA" id="ARBA00004651"/>
    </source>
</evidence>
<dbReference type="GO" id="GO:0005886">
    <property type="term" value="C:plasma membrane"/>
    <property type="evidence" value="ECO:0007669"/>
    <property type="project" value="UniProtKB-SubCell"/>
</dbReference>
<evidence type="ECO:0000313" key="9">
    <source>
        <dbReference type="EMBL" id="BAH06005.1"/>
    </source>
</evidence>
<dbReference type="PROSITE" id="PS50928">
    <property type="entry name" value="ABC_TM1"/>
    <property type="match status" value="1"/>
</dbReference>
<dbReference type="PANTHER" id="PTHR43163">
    <property type="entry name" value="DIPEPTIDE TRANSPORT SYSTEM PERMEASE PROTEIN DPPB-RELATED"/>
    <property type="match status" value="1"/>
</dbReference>
<sequence length="315" mass="34938">MSVMLRYIMKRLLQFIPIIFIVSIIIFGMVRIPKIDPVAVIVGGGQASQEEINSIREKYNLNKPMVIQYYIWITGALRGNFGLSINYQQPITSLIKERLPVTLGLTLLGTLFSILMAIPVGVVTAVKKNTWVDRFLSIIILVLVSCPVYLTCILMILVISAFFPSFSFTGTFTNFSEYIQRIVLPAIALAFGMIALLARVTRSSMIEQLQSNYIVTANAKGLPFKDVIFKHALKNAAVPIITICSIQIGVMIVGSVLVERVFSLSGIGSLLIDGINNSDYPIVQGVTLLLVTVFLLLNLIADIIYAFIDPRIRYK</sequence>
<accession>B9E0I0</accession>
<evidence type="ECO:0000313" key="10">
    <source>
        <dbReference type="Proteomes" id="UP000007969"/>
    </source>
</evidence>
<keyword evidence="2 7" id="KW-0813">Transport</keyword>
<dbReference type="InterPro" id="IPR035906">
    <property type="entry name" value="MetI-like_sf"/>
</dbReference>
<keyword evidence="3" id="KW-1003">Cell membrane</keyword>
<feature type="transmembrane region" description="Helical" evidence="7">
    <location>
        <begin position="103"/>
        <end position="126"/>
    </location>
</feature>
<evidence type="ECO:0000256" key="7">
    <source>
        <dbReference type="RuleBase" id="RU363032"/>
    </source>
</evidence>
<feature type="transmembrane region" description="Helical" evidence="7">
    <location>
        <begin position="138"/>
        <end position="166"/>
    </location>
</feature>
<organism evidence="9 10">
    <name type="scientific">Clostridium kluyveri (strain NBRC 12016)</name>
    <dbReference type="NCBI Taxonomy" id="583346"/>
    <lineage>
        <taxon>Bacteria</taxon>
        <taxon>Bacillati</taxon>
        <taxon>Bacillota</taxon>
        <taxon>Clostridia</taxon>
        <taxon>Eubacteriales</taxon>
        <taxon>Clostridiaceae</taxon>
        <taxon>Clostridium</taxon>
    </lineage>
</organism>
<feature type="transmembrane region" description="Helical" evidence="7">
    <location>
        <begin position="236"/>
        <end position="262"/>
    </location>
</feature>
<dbReference type="Pfam" id="PF00528">
    <property type="entry name" value="BPD_transp_1"/>
    <property type="match status" value="1"/>
</dbReference>
<gene>
    <name evidence="9" type="ordered locus">CKR_0954</name>
</gene>
<dbReference type="InterPro" id="IPR045621">
    <property type="entry name" value="BPD_transp_1_N"/>
</dbReference>
<dbReference type="CDD" id="cd06261">
    <property type="entry name" value="TM_PBP2"/>
    <property type="match status" value="1"/>
</dbReference>
<evidence type="ECO:0000256" key="5">
    <source>
        <dbReference type="ARBA" id="ARBA00022989"/>
    </source>
</evidence>
<comment type="similarity">
    <text evidence="7">Belongs to the binding-protein-dependent transport system permease family.</text>
</comment>
<feature type="transmembrane region" description="Helical" evidence="7">
    <location>
        <begin position="12"/>
        <end position="30"/>
    </location>
</feature>
<proteinExistence type="inferred from homology"/>